<evidence type="ECO:0000259" key="2">
    <source>
        <dbReference type="PROSITE" id="PS51352"/>
    </source>
</evidence>
<dbReference type="Gene3D" id="3.40.30.10">
    <property type="entry name" value="Glutaredoxin"/>
    <property type="match status" value="1"/>
</dbReference>
<proteinExistence type="predicted"/>
<dbReference type="PROSITE" id="PS00194">
    <property type="entry name" value="THIOREDOXIN_1"/>
    <property type="match status" value="1"/>
</dbReference>
<dbReference type="Pfam" id="PF00085">
    <property type="entry name" value="Thioredoxin"/>
    <property type="match status" value="1"/>
</dbReference>
<dbReference type="InterPro" id="IPR011990">
    <property type="entry name" value="TPR-like_helical_dom_sf"/>
</dbReference>
<dbReference type="RefSeq" id="WP_182205215.1">
    <property type="nucleotide sequence ID" value="NZ_JACGLT010000006.1"/>
</dbReference>
<accession>A0A7W2R4B3</accession>
<name>A0A7W2R4B3_9FLAO</name>
<dbReference type="PROSITE" id="PS51257">
    <property type="entry name" value="PROKAR_LIPOPROTEIN"/>
    <property type="match status" value="1"/>
</dbReference>
<dbReference type="InterPro" id="IPR017937">
    <property type="entry name" value="Thioredoxin_CS"/>
</dbReference>
<dbReference type="Proteomes" id="UP000541857">
    <property type="component" value="Unassembled WGS sequence"/>
</dbReference>
<evidence type="ECO:0000313" key="4">
    <source>
        <dbReference type="Proteomes" id="UP000541857"/>
    </source>
</evidence>
<dbReference type="SUPFAM" id="SSF52833">
    <property type="entry name" value="Thioredoxin-like"/>
    <property type="match status" value="1"/>
</dbReference>
<protein>
    <submittedName>
        <fullName evidence="3">Thioredoxin family protein</fullName>
    </submittedName>
</protein>
<keyword evidence="1" id="KW-0676">Redox-active center</keyword>
<dbReference type="GO" id="GO:0045454">
    <property type="term" value="P:cell redox homeostasis"/>
    <property type="evidence" value="ECO:0007669"/>
    <property type="project" value="TreeGrafter"/>
</dbReference>
<dbReference type="PROSITE" id="PS51352">
    <property type="entry name" value="THIOREDOXIN_2"/>
    <property type="match status" value="1"/>
</dbReference>
<feature type="domain" description="Thioredoxin" evidence="2">
    <location>
        <begin position="6"/>
        <end position="150"/>
    </location>
</feature>
<organism evidence="3 4">
    <name type="scientific">Gelidibacter maritimus</name>
    <dbReference type="NCBI Taxonomy" id="2761487"/>
    <lineage>
        <taxon>Bacteria</taxon>
        <taxon>Pseudomonadati</taxon>
        <taxon>Bacteroidota</taxon>
        <taxon>Flavobacteriia</taxon>
        <taxon>Flavobacteriales</taxon>
        <taxon>Flavobacteriaceae</taxon>
        <taxon>Gelidibacter</taxon>
    </lineage>
</organism>
<evidence type="ECO:0000313" key="3">
    <source>
        <dbReference type="EMBL" id="MBA6152905.1"/>
    </source>
</evidence>
<dbReference type="GO" id="GO:0006950">
    <property type="term" value="P:response to stress"/>
    <property type="evidence" value="ECO:0007669"/>
    <property type="project" value="UniProtKB-ARBA"/>
</dbReference>
<dbReference type="InterPro" id="IPR036249">
    <property type="entry name" value="Thioredoxin-like_sf"/>
</dbReference>
<dbReference type="GO" id="GO:0015035">
    <property type="term" value="F:protein-disulfide reductase activity"/>
    <property type="evidence" value="ECO:0007669"/>
    <property type="project" value="TreeGrafter"/>
</dbReference>
<reference evidence="3 4" key="1">
    <citation type="submission" date="2020-07" db="EMBL/GenBank/DDBJ databases">
        <title>Bacterium isolated from marine sediment.</title>
        <authorList>
            <person name="Shang D."/>
        </authorList>
    </citation>
    <scope>NUCLEOTIDE SEQUENCE [LARGE SCALE GENOMIC DNA]</scope>
    <source>
        <strain evidence="3 4">F6074</strain>
    </source>
</reference>
<gene>
    <name evidence="3" type="ORF">H3Z82_09235</name>
</gene>
<dbReference type="PANTHER" id="PTHR32234">
    <property type="entry name" value="THIOL:DISULFIDE INTERCHANGE PROTEIN DSBD"/>
    <property type="match status" value="1"/>
</dbReference>
<sequence length="404" mass="46348">MKNVIVLVILSLALFSCKDKPSEVNEKIESFGEIDFRESNFESLLDMAAKENKLIFIDCYTSWCAPCKWMDKNIFVKQDVYEFYNKSFINAKIDMEKGEGPKLGKRFGVQSYPTYLFINSKGELVHKATSKMSAEEFINEGKNAIDPSKALGSLSEKYEEGVMTNEEMLDYLMALNQIRDSKTNQVYDKLLTNVDDSWLKSVLGWRLIEAFVYDDTHKLFKFLDDNKQHYIDLIGINVVNKVYKRALTRNIYRTSKNTDEKLFFEQLDSLKKLSETPRDVAIIHSSYYANTDNAEEFINTTNYYLDNYLQDDPETIAFIARSAAREDQKNMAILKQAAYIIDKAYKIDPDNYGTVGTYAQILSAIGEKEKAIELGEIAVKMADTISSKVKNRAMENLEAIKKAN</sequence>
<evidence type="ECO:0000256" key="1">
    <source>
        <dbReference type="ARBA" id="ARBA00023284"/>
    </source>
</evidence>
<comment type="caution">
    <text evidence="3">The sequence shown here is derived from an EMBL/GenBank/DDBJ whole genome shotgun (WGS) entry which is preliminary data.</text>
</comment>
<dbReference type="PANTHER" id="PTHR32234:SF0">
    <property type="entry name" value="THIOL:DISULFIDE INTERCHANGE PROTEIN DSBD"/>
    <property type="match status" value="1"/>
</dbReference>
<dbReference type="InterPro" id="IPR013766">
    <property type="entry name" value="Thioredoxin_domain"/>
</dbReference>
<dbReference type="EMBL" id="JACGLT010000006">
    <property type="protein sequence ID" value="MBA6152905.1"/>
    <property type="molecule type" value="Genomic_DNA"/>
</dbReference>
<keyword evidence="4" id="KW-1185">Reference proteome</keyword>
<dbReference type="Gene3D" id="1.25.40.10">
    <property type="entry name" value="Tetratricopeptide repeat domain"/>
    <property type="match status" value="1"/>
</dbReference>
<dbReference type="SUPFAM" id="SSF48452">
    <property type="entry name" value="TPR-like"/>
    <property type="match status" value="1"/>
</dbReference>
<dbReference type="AlphaFoldDB" id="A0A7W2R4B3"/>